<reference evidence="12 13" key="1">
    <citation type="journal article" date="2015" name="Stand. Genomic Sci.">
        <title>Genomic Encyclopedia of Bacterial and Archaeal Type Strains, Phase III: the genomes of soil and plant-associated and newly described type strains.</title>
        <authorList>
            <person name="Whitman W.B."/>
            <person name="Woyke T."/>
            <person name="Klenk H.P."/>
            <person name="Zhou Y."/>
            <person name="Lilburn T.G."/>
            <person name="Beck B.J."/>
            <person name="De Vos P."/>
            <person name="Vandamme P."/>
            <person name="Eisen J.A."/>
            <person name="Garrity G."/>
            <person name="Hugenholtz P."/>
            <person name="Kyrpides N.C."/>
        </authorList>
    </citation>
    <scope>NUCLEOTIDE SEQUENCE [LARGE SCALE GENOMIC DNA]</scope>
    <source>
        <strain evidence="12 13">A3</strain>
    </source>
</reference>
<accession>A0A4R2IBZ5</accession>
<dbReference type="EC" id="4.2.1.33" evidence="6"/>
<dbReference type="GO" id="GO:0009316">
    <property type="term" value="C:3-isopropylmalate dehydratase complex"/>
    <property type="evidence" value="ECO:0007669"/>
    <property type="project" value="InterPro"/>
</dbReference>
<protein>
    <recommendedName>
        <fullName evidence="6">3-isopropylmalate dehydratase</fullName>
        <ecNumber evidence="6">4.2.1.33</ecNumber>
    </recommendedName>
</protein>
<feature type="domain" description="Aconitase A/isopropylmalate dehydratase small subunit swivel" evidence="11">
    <location>
        <begin position="11"/>
        <end position="121"/>
    </location>
</feature>
<dbReference type="InterPro" id="IPR050075">
    <property type="entry name" value="LeuD"/>
</dbReference>
<dbReference type="Gene3D" id="3.20.19.10">
    <property type="entry name" value="Aconitase, domain 4"/>
    <property type="match status" value="1"/>
</dbReference>
<keyword evidence="10" id="KW-0100">Branched-chain amino acid biosynthesis</keyword>
<evidence type="ECO:0000259" key="11">
    <source>
        <dbReference type="Pfam" id="PF00694"/>
    </source>
</evidence>
<keyword evidence="7" id="KW-0432">Leucine biosynthesis</keyword>
<organism evidence="12 13">
    <name type="scientific">Dokdonella fugitiva</name>
    <dbReference type="NCBI Taxonomy" id="328517"/>
    <lineage>
        <taxon>Bacteria</taxon>
        <taxon>Pseudomonadati</taxon>
        <taxon>Pseudomonadota</taxon>
        <taxon>Gammaproteobacteria</taxon>
        <taxon>Lysobacterales</taxon>
        <taxon>Rhodanobacteraceae</taxon>
        <taxon>Dokdonella</taxon>
    </lineage>
</organism>
<dbReference type="GO" id="GO:0009098">
    <property type="term" value="P:L-leucine biosynthetic process"/>
    <property type="evidence" value="ECO:0007669"/>
    <property type="project" value="UniProtKB-UniPathway"/>
</dbReference>
<dbReference type="Proteomes" id="UP000294862">
    <property type="component" value="Unassembled WGS sequence"/>
</dbReference>
<keyword evidence="9" id="KW-0456">Lyase</keyword>
<proteinExistence type="inferred from homology"/>
<comment type="caution">
    <text evidence="12">The sequence shown here is derived from an EMBL/GenBank/DDBJ whole genome shotgun (WGS) entry which is preliminary data.</text>
</comment>
<dbReference type="CDD" id="cd01577">
    <property type="entry name" value="IPMI_Swivel"/>
    <property type="match status" value="1"/>
</dbReference>
<gene>
    <name evidence="12" type="ORF">EV148_106220</name>
</gene>
<evidence type="ECO:0000256" key="8">
    <source>
        <dbReference type="ARBA" id="ARBA00022605"/>
    </source>
</evidence>
<dbReference type="InterPro" id="IPR015928">
    <property type="entry name" value="Aconitase/3IPM_dehydase_swvl"/>
</dbReference>
<dbReference type="PANTHER" id="PTHR43345:SF5">
    <property type="entry name" value="3-ISOPROPYLMALATE DEHYDRATASE SMALL SUBUNIT"/>
    <property type="match status" value="1"/>
</dbReference>
<evidence type="ECO:0000256" key="7">
    <source>
        <dbReference type="ARBA" id="ARBA00022430"/>
    </source>
</evidence>
<name>A0A4R2IBZ5_9GAMM</name>
<dbReference type="Pfam" id="PF00694">
    <property type="entry name" value="Aconitase_C"/>
    <property type="match status" value="1"/>
</dbReference>
<comment type="pathway">
    <text evidence="3">Amino-acid biosynthesis; L-leucine biosynthesis; L-leucine from 3-methyl-2-oxobutanoate: step 2/4.</text>
</comment>
<dbReference type="InterPro" id="IPR000573">
    <property type="entry name" value="AconitaseA/IPMdHydase_ssu_swvl"/>
</dbReference>
<dbReference type="InterPro" id="IPR033940">
    <property type="entry name" value="IPMI_Swivel"/>
</dbReference>
<comment type="similarity">
    <text evidence="4">Belongs to the LeuD family. LeuD type 1 subfamily.</text>
</comment>
<dbReference type="NCBIfam" id="NF002458">
    <property type="entry name" value="PRK01641.1"/>
    <property type="match status" value="1"/>
</dbReference>
<comment type="catalytic activity">
    <reaction evidence="1">
        <text>(2R,3S)-3-isopropylmalate = (2S)-2-isopropylmalate</text>
        <dbReference type="Rhea" id="RHEA:32287"/>
        <dbReference type="ChEBI" id="CHEBI:1178"/>
        <dbReference type="ChEBI" id="CHEBI:35121"/>
        <dbReference type="EC" id="4.2.1.33"/>
    </reaction>
</comment>
<dbReference type="SUPFAM" id="SSF52016">
    <property type="entry name" value="LeuD/IlvD-like"/>
    <property type="match status" value="1"/>
</dbReference>
<dbReference type="GO" id="GO:0003861">
    <property type="term" value="F:3-isopropylmalate dehydratase activity"/>
    <property type="evidence" value="ECO:0007669"/>
    <property type="project" value="UniProtKB-EC"/>
</dbReference>
<dbReference type="RefSeq" id="WP_131998695.1">
    <property type="nucleotide sequence ID" value="NZ_JACGXM010000007.1"/>
</dbReference>
<dbReference type="EMBL" id="SLWQ01000006">
    <property type="protein sequence ID" value="TCO40065.1"/>
    <property type="molecule type" value="Genomic_DNA"/>
</dbReference>
<keyword evidence="8" id="KW-0028">Amino-acid biosynthesis</keyword>
<keyword evidence="13" id="KW-1185">Reference proteome</keyword>
<dbReference type="NCBIfam" id="TIGR00171">
    <property type="entry name" value="leuD"/>
    <property type="match status" value="1"/>
</dbReference>
<evidence type="ECO:0000256" key="10">
    <source>
        <dbReference type="ARBA" id="ARBA00023304"/>
    </source>
</evidence>
<comment type="function">
    <text evidence="2">Catalyzes the isomerization between 2-isopropylmalate and 3-isopropylmalate, via the formation of 2-isopropylmaleate.</text>
</comment>
<sequence>MNHRFASTTVVLPQRNIDTDQIIPARFLTTTERRGLGRHAFADWRTRADGTPNPDFPFADPANAGAAILVAGRNFGCGSSREHAPWALLDLGLRAVVSSEIADIFRSNALKNGLLPIVLDEAIVDELLARPGIELVVDIAARTLTLPDGRAFTFPLDAFAHTCLLEGVDTLGYLLRQDAAISAWESRLPVHEEPAHAC</sequence>
<dbReference type="AlphaFoldDB" id="A0A4R2IBZ5"/>
<evidence type="ECO:0000256" key="6">
    <source>
        <dbReference type="ARBA" id="ARBA00011998"/>
    </source>
</evidence>
<dbReference type="InterPro" id="IPR004431">
    <property type="entry name" value="3-IsopropMal_deHydase_ssu"/>
</dbReference>
<evidence type="ECO:0000256" key="2">
    <source>
        <dbReference type="ARBA" id="ARBA00002695"/>
    </source>
</evidence>
<evidence type="ECO:0000256" key="3">
    <source>
        <dbReference type="ARBA" id="ARBA00004729"/>
    </source>
</evidence>
<comment type="subunit">
    <text evidence="5">Heterodimer of LeuC and LeuD.</text>
</comment>
<dbReference type="OrthoDB" id="9777465at2"/>
<evidence type="ECO:0000313" key="12">
    <source>
        <dbReference type="EMBL" id="TCO40065.1"/>
    </source>
</evidence>
<dbReference type="UniPathway" id="UPA00048">
    <property type="reaction ID" value="UER00071"/>
</dbReference>
<evidence type="ECO:0000313" key="13">
    <source>
        <dbReference type="Proteomes" id="UP000294862"/>
    </source>
</evidence>
<evidence type="ECO:0000256" key="1">
    <source>
        <dbReference type="ARBA" id="ARBA00000491"/>
    </source>
</evidence>
<evidence type="ECO:0000256" key="9">
    <source>
        <dbReference type="ARBA" id="ARBA00023239"/>
    </source>
</evidence>
<dbReference type="PANTHER" id="PTHR43345">
    <property type="entry name" value="3-ISOPROPYLMALATE DEHYDRATASE SMALL SUBUNIT 2-RELATED-RELATED"/>
    <property type="match status" value="1"/>
</dbReference>
<evidence type="ECO:0000256" key="5">
    <source>
        <dbReference type="ARBA" id="ARBA00011271"/>
    </source>
</evidence>
<evidence type="ECO:0000256" key="4">
    <source>
        <dbReference type="ARBA" id="ARBA00009845"/>
    </source>
</evidence>